<protein>
    <recommendedName>
        <fullName evidence="2">BTB domain-containing protein</fullName>
    </recommendedName>
</protein>
<accession>A0A1F5LVD0</accession>
<evidence type="ECO:0000313" key="3">
    <source>
        <dbReference type="EMBL" id="OGE57117.1"/>
    </source>
</evidence>
<keyword evidence="4" id="KW-1185">Reference proteome</keyword>
<reference evidence="3 4" key="1">
    <citation type="journal article" date="2016" name="Sci. Rep.">
        <title>Penicillium arizonense, a new, genome sequenced fungal species, reveals a high chemical diversity in secreted metabolites.</title>
        <authorList>
            <person name="Grijseels S."/>
            <person name="Nielsen J.C."/>
            <person name="Randelovic M."/>
            <person name="Nielsen J."/>
            <person name="Nielsen K.F."/>
            <person name="Workman M."/>
            <person name="Frisvad J.C."/>
        </authorList>
    </citation>
    <scope>NUCLEOTIDE SEQUENCE [LARGE SCALE GENOMIC DNA]</scope>
    <source>
        <strain evidence="3 4">CBS 141311</strain>
    </source>
</reference>
<evidence type="ECO:0000259" key="2">
    <source>
        <dbReference type="PROSITE" id="PS50097"/>
    </source>
</evidence>
<dbReference type="Proteomes" id="UP000177622">
    <property type="component" value="Unassembled WGS sequence"/>
</dbReference>
<dbReference type="RefSeq" id="XP_022492544.1">
    <property type="nucleotide sequence ID" value="XM_022627248.1"/>
</dbReference>
<dbReference type="InterPro" id="IPR000210">
    <property type="entry name" value="BTB/POZ_dom"/>
</dbReference>
<proteinExistence type="predicted"/>
<name>A0A1F5LVD0_PENAI</name>
<dbReference type="EMBL" id="LXJU01000002">
    <property type="protein sequence ID" value="OGE57117.1"/>
    <property type="molecule type" value="Genomic_DNA"/>
</dbReference>
<evidence type="ECO:0000256" key="1">
    <source>
        <dbReference type="SAM" id="MobiDB-lite"/>
    </source>
</evidence>
<feature type="region of interest" description="Disordered" evidence="1">
    <location>
        <begin position="691"/>
        <end position="711"/>
    </location>
</feature>
<organism evidence="3 4">
    <name type="scientific">Penicillium arizonense</name>
    <dbReference type="NCBI Taxonomy" id="1835702"/>
    <lineage>
        <taxon>Eukaryota</taxon>
        <taxon>Fungi</taxon>
        <taxon>Dikarya</taxon>
        <taxon>Ascomycota</taxon>
        <taxon>Pezizomycotina</taxon>
        <taxon>Eurotiomycetes</taxon>
        <taxon>Eurotiomycetidae</taxon>
        <taxon>Eurotiales</taxon>
        <taxon>Aspergillaceae</taxon>
        <taxon>Penicillium</taxon>
    </lineage>
</organism>
<feature type="region of interest" description="Disordered" evidence="1">
    <location>
        <begin position="812"/>
        <end position="854"/>
    </location>
</feature>
<dbReference type="GeneID" id="34571982"/>
<dbReference type="PROSITE" id="PS50097">
    <property type="entry name" value="BTB"/>
    <property type="match status" value="1"/>
</dbReference>
<dbReference type="OrthoDB" id="4364651at2759"/>
<sequence length="854" mass="96069">MVRTIQCNPHAGLPKVWLGFGEIGDRQAELQLKQDKYFETITSDIRFVHRDDRVSYWDLHRDVLFRQAKWFPFKYQDQNVSEFLLPSIVRLEQVHKLLQFLYTGDYSVQKVDLRHYNVQEDPRACLNCPQLAKLLSIHLDMLRTAGFLGMEDLQALAFVRFRTLLDAAPVSVLRHAIRQVYSQDRMCSVTHHSNGYPMLAMNSCDYRPQLVLPAVLRWCGYYRLHPEWTSVKGRPKHYGEQQFTQLRQRLPEFDVHLTRGLFLDTIDRKVPMVFLGCDSRAVRCVDLTDRPEILSMKSNMRRANYQYSTFLQPLPFESLKDEQVLVDSDSDMPDSPEDIQEVVPAALPRGQKRQHSVDSNRRQTRSMTNTTLPLATNTRSPIAKRQRKATKSAVRFPTDEHYTPAQATPFVALTDMNDPSSATTLEAYQFNFPAPVVSDSIFILTHIPTLEELSTNADQQEPIASIDLEKINWEEYMNAPLTSAEMSESDLALISEGLQTTQTQTPSVPANEFDIELQNLTSDPVKANYGLDCLFNSPTGATPAAVTDSDSLFNDTEAMVLEGMESSQSIGADITDSAQQAFEVTQSPQAHNSALFDTSSSSVNTLLNGIADLEAQVYDTTITESQDVDLHEWLNPEVLAEPEANTSSDLAIPGVDLTNFPSLNQQVASEWKNTDDVTIFRVKAPEPEKIPYKYEGDLNRPTGPEAPRQSPGFDDFEQEFWDSTNGNGLVFIPAGMTRQEDAVDLLGQILEMAEEDTLTATPEEMANHIVQIFPEIDLSVEVQSLIDALPVQWAFINMALSDDDLRRLFETDQDSQNSGSEHPISLGGLSDQVETLTDADRAMHGSGSGPLEIE</sequence>
<comment type="caution">
    <text evidence="3">The sequence shown here is derived from an EMBL/GenBank/DDBJ whole genome shotgun (WGS) entry which is preliminary data.</text>
</comment>
<evidence type="ECO:0000313" key="4">
    <source>
        <dbReference type="Proteomes" id="UP000177622"/>
    </source>
</evidence>
<gene>
    <name evidence="3" type="ORF">PENARI_c002G01665</name>
</gene>
<feature type="domain" description="BTB" evidence="2">
    <location>
        <begin position="43"/>
        <end position="110"/>
    </location>
</feature>
<dbReference type="AlphaFoldDB" id="A0A1F5LVD0"/>